<dbReference type="SUPFAM" id="SSF52047">
    <property type="entry name" value="RNI-like"/>
    <property type="match status" value="1"/>
</dbReference>
<name>A0AAD7PBG9_QUISA</name>
<organism evidence="2 3">
    <name type="scientific">Quillaja saponaria</name>
    <name type="common">Soap bark tree</name>
    <dbReference type="NCBI Taxonomy" id="32244"/>
    <lineage>
        <taxon>Eukaryota</taxon>
        <taxon>Viridiplantae</taxon>
        <taxon>Streptophyta</taxon>
        <taxon>Embryophyta</taxon>
        <taxon>Tracheophyta</taxon>
        <taxon>Spermatophyta</taxon>
        <taxon>Magnoliopsida</taxon>
        <taxon>eudicotyledons</taxon>
        <taxon>Gunneridae</taxon>
        <taxon>Pentapetalae</taxon>
        <taxon>rosids</taxon>
        <taxon>fabids</taxon>
        <taxon>Fabales</taxon>
        <taxon>Quillajaceae</taxon>
        <taxon>Quillaja</taxon>
    </lineage>
</organism>
<keyword evidence="1" id="KW-0611">Plant defense</keyword>
<dbReference type="Proteomes" id="UP001163823">
    <property type="component" value="Chromosome 12"/>
</dbReference>
<dbReference type="PANTHER" id="PTHR36766">
    <property type="entry name" value="PLANT BROAD-SPECTRUM MILDEW RESISTANCE PROTEIN RPW8"/>
    <property type="match status" value="1"/>
</dbReference>
<proteinExistence type="predicted"/>
<dbReference type="AlphaFoldDB" id="A0AAD7PBG9"/>
<reference evidence="2" key="1">
    <citation type="journal article" date="2023" name="Science">
        <title>Elucidation of the pathway for biosynthesis of saponin adjuvants from the soapbark tree.</title>
        <authorList>
            <person name="Reed J."/>
            <person name="Orme A."/>
            <person name="El-Demerdash A."/>
            <person name="Owen C."/>
            <person name="Martin L.B.B."/>
            <person name="Misra R.C."/>
            <person name="Kikuchi S."/>
            <person name="Rejzek M."/>
            <person name="Martin A.C."/>
            <person name="Harkess A."/>
            <person name="Leebens-Mack J."/>
            <person name="Louveau T."/>
            <person name="Stephenson M.J."/>
            <person name="Osbourn A."/>
        </authorList>
    </citation>
    <scope>NUCLEOTIDE SEQUENCE</scope>
    <source>
        <strain evidence="2">S10</strain>
    </source>
</reference>
<dbReference type="InterPro" id="IPR032675">
    <property type="entry name" value="LRR_dom_sf"/>
</dbReference>
<dbReference type="PANTHER" id="PTHR36766:SF40">
    <property type="entry name" value="DISEASE RESISTANCE PROTEIN RGA3"/>
    <property type="match status" value="1"/>
</dbReference>
<dbReference type="EMBL" id="JARAOO010000012">
    <property type="protein sequence ID" value="KAJ7949376.1"/>
    <property type="molecule type" value="Genomic_DNA"/>
</dbReference>
<dbReference type="KEGG" id="qsa:O6P43_029717"/>
<dbReference type="GO" id="GO:0006952">
    <property type="term" value="P:defense response"/>
    <property type="evidence" value="ECO:0007669"/>
    <property type="project" value="UniProtKB-KW"/>
</dbReference>
<evidence type="ECO:0000256" key="1">
    <source>
        <dbReference type="ARBA" id="ARBA00022821"/>
    </source>
</evidence>
<evidence type="ECO:0000313" key="2">
    <source>
        <dbReference type="EMBL" id="KAJ7949376.1"/>
    </source>
</evidence>
<dbReference type="Gene3D" id="3.80.10.10">
    <property type="entry name" value="Ribonuclease Inhibitor"/>
    <property type="match status" value="2"/>
</dbReference>
<evidence type="ECO:0000313" key="3">
    <source>
        <dbReference type="Proteomes" id="UP001163823"/>
    </source>
</evidence>
<accession>A0AAD7PBG9</accession>
<comment type="caution">
    <text evidence="2">The sequence shown here is derived from an EMBL/GenBank/DDBJ whole genome shotgun (WGS) entry which is preliminary data.</text>
</comment>
<gene>
    <name evidence="2" type="ORF">O6P43_029717</name>
</gene>
<keyword evidence="3" id="KW-1185">Reference proteome</keyword>
<protein>
    <submittedName>
        <fullName evidence="2">Disease resistance protein</fullName>
    </submittedName>
</protein>
<sequence>MHGFDALKTIGPEFYFYSRSDDSLSSSDTPQPFRSLEILRIEHMMSWEEWCCFIEGGNEAAVGFFPCLKELVISNWPRLKQNLPPQLPSLEKLQIHGCQQLVASLPRAPNMNILFLKECEEMSLIDVSSFPILRRIRVTESLLKDDQDLFPMLSRLELINCQNFEFLLSDSSVSSESGSERQQYSTTSLSWLTIEGCPKFVSFSQELRGLSFKFNAPKLIRLELVQLENLKSLPEDMHTLAQLRQLIIKMCPKLVDESFPEEGLLPTKLSFLDIGGYPNLTTINYKTLLHLKSLKSLSIEDCPNLSFECLPEE</sequence>